<keyword evidence="3" id="KW-1185">Reference proteome</keyword>
<dbReference type="RefSeq" id="WP_104303441.1">
    <property type="nucleotide sequence ID" value="NZ_PSNX01000014.1"/>
</dbReference>
<gene>
    <name evidence="2" type="ORF">C1704_14420</name>
</gene>
<proteinExistence type="predicted"/>
<sequence>MSCFTTGSTCSRSEAAAPSPCLDCGACCAAFRVSFYWGEADDHPGGTVPSALTTAVTPMRVAMRGTDRTAPRCIALDGEIGRAVSCRIYALRPSPCREFNWHGEQGEPNERCNRARRQHGLPPLPDPF</sequence>
<dbReference type="AlphaFoldDB" id="A0A2S5SRW4"/>
<evidence type="ECO:0000256" key="1">
    <source>
        <dbReference type="SAM" id="MobiDB-lite"/>
    </source>
</evidence>
<dbReference type="Pfam" id="PF03692">
    <property type="entry name" value="CxxCxxCC"/>
    <property type="match status" value="1"/>
</dbReference>
<evidence type="ECO:0000313" key="3">
    <source>
        <dbReference type="Proteomes" id="UP000238605"/>
    </source>
</evidence>
<name>A0A2S5SRW4_9BURK</name>
<dbReference type="InterPro" id="IPR005358">
    <property type="entry name" value="Puta_zinc/iron-chelating_dom"/>
</dbReference>
<dbReference type="EMBL" id="PSNX01000014">
    <property type="protein sequence ID" value="PPE65446.1"/>
    <property type="molecule type" value="Genomic_DNA"/>
</dbReference>
<accession>A0A2S5SRW4</accession>
<comment type="caution">
    <text evidence="2">The sequence shown here is derived from an EMBL/GenBank/DDBJ whole genome shotgun (WGS) entry which is preliminary data.</text>
</comment>
<feature type="region of interest" description="Disordered" evidence="1">
    <location>
        <begin position="105"/>
        <end position="128"/>
    </location>
</feature>
<evidence type="ECO:0000313" key="2">
    <source>
        <dbReference type="EMBL" id="PPE65446.1"/>
    </source>
</evidence>
<organism evidence="2 3">
    <name type="scientific">Caldimonas caldifontis</name>
    <dbReference type="NCBI Taxonomy" id="1452508"/>
    <lineage>
        <taxon>Bacteria</taxon>
        <taxon>Pseudomonadati</taxon>
        <taxon>Pseudomonadota</taxon>
        <taxon>Betaproteobacteria</taxon>
        <taxon>Burkholderiales</taxon>
        <taxon>Sphaerotilaceae</taxon>
        <taxon>Caldimonas</taxon>
    </lineage>
</organism>
<protein>
    <submittedName>
        <fullName evidence="2">Zinc/iron-chelating domain-containing protein</fullName>
    </submittedName>
</protein>
<dbReference type="OrthoDB" id="196483at2"/>
<reference evidence="2 3" key="1">
    <citation type="submission" date="2018-02" db="EMBL/GenBank/DDBJ databases">
        <title>Reclassifiation of [Polyangium] brachysporum DSM 7029 as Guopingzhaonella breviflexa gen. nov., sp. nov., a member of the family Comamonadaceae.</title>
        <authorList>
            <person name="Tang B."/>
        </authorList>
    </citation>
    <scope>NUCLEOTIDE SEQUENCE [LARGE SCALE GENOMIC DNA]</scope>
    <source>
        <strain evidence="2 3">BCRC 80649</strain>
    </source>
</reference>
<dbReference type="Proteomes" id="UP000238605">
    <property type="component" value="Unassembled WGS sequence"/>
</dbReference>